<dbReference type="PROSITE" id="PS50837">
    <property type="entry name" value="NACHT"/>
    <property type="match status" value="1"/>
</dbReference>
<dbReference type="Gene3D" id="2.160.20.80">
    <property type="entry name" value="E3 ubiquitin-protein ligase SopA"/>
    <property type="match status" value="1"/>
</dbReference>
<reference evidence="4 5" key="1">
    <citation type="submission" date="2019-07" db="EMBL/GenBank/DDBJ databases">
        <title>R&amp;d 2014.</title>
        <authorList>
            <person name="Klenk H.-P."/>
        </authorList>
    </citation>
    <scope>NUCLEOTIDE SEQUENCE [LARGE SCALE GENOMIC DNA]</scope>
    <source>
        <strain evidence="4 5">DSM 43912</strain>
    </source>
</reference>
<dbReference type="RefSeq" id="WP_145817333.1">
    <property type="nucleotide sequence ID" value="NZ_AP023438.1"/>
</dbReference>
<evidence type="ECO:0000313" key="4">
    <source>
        <dbReference type="EMBL" id="TWJ28804.1"/>
    </source>
</evidence>
<proteinExistence type="predicted"/>
<dbReference type="PANTHER" id="PTHR19848:SF8">
    <property type="entry name" value="F-BOX AND WD REPEAT DOMAIN CONTAINING 7"/>
    <property type="match status" value="1"/>
</dbReference>
<dbReference type="PANTHER" id="PTHR19848">
    <property type="entry name" value="WD40 REPEAT PROTEIN"/>
    <property type="match status" value="1"/>
</dbReference>
<dbReference type="Pfam" id="PF22739">
    <property type="entry name" value="NA-iREase3"/>
    <property type="match status" value="1"/>
</dbReference>
<dbReference type="SUPFAM" id="SSF52540">
    <property type="entry name" value="P-loop containing nucleoside triphosphate hydrolases"/>
    <property type="match status" value="1"/>
</dbReference>
<feature type="domain" description="NACHT" evidence="3">
    <location>
        <begin position="486"/>
        <end position="603"/>
    </location>
</feature>
<dbReference type="PROSITE" id="PS00678">
    <property type="entry name" value="WD_REPEATS_1"/>
    <property type="match status" value="5"/>
</dbReference>
<dbReference type="InterPro" id="IPR020472">
    <property type="entry name" value="WD40_PAC1"/>
</dbReference>
<dbReference type="InterPro" id="IPR001680">
    <property type="entry name" value="WD40_rpt"/>
</dbReference>
<dbReference type="InterPro" id="IPR011047">
    <property type="entry name" value="Quinoprotein_ADH-like_sf"/>
</dbReference>
<dbReference type="SMART" id="SM00320">
    <property type="entry name" value="WD40"/>
    <property type="match status" value="14"/>
</dbReference>
<keyword evidence="1" id="KW-0853">WD repeat</keyword>
<dbReference type="Gene3D" id="3.60.21.10">
    <property type="match status" value="1"/>
</dbReference>
<dbReference type="Proteomes" id="UP000319728">
    <property type="component" value="Unassembled WGS sequence"/>
</dbReference>
<dbReference type="OrthoDB" id="134501at2"/>
<dbReference type="PROSITE" id="PS50082">
    <property type="entry name" value="WD_REPEATS_2"/>
    <property type="match status" value="13"/>
</dbReference>
<dbReference type="InterPro" id="IPR019775">
    <property type="entry name" value="WD40_repeat_CS"/>
</dbReference>
<protein>
    <submittedName>
        <fullName evidence="4">WD40 repeat protein</fullName>
    </submittedName>
</protein>
<dbReference type="Pfam" id="PF05729">
    <property type="entry name" value="NACHT"/>
    <property type="match status" value="1"/>
</dbReference>
<dbReference type="InterPro" id="IPR029052">
    <property type="entry name" value="Metallo-depent_PP-like"/>
</dbReference>
<evidence type="ECO:0000256" key="1">
    <source>
        <dbReference type="ARBA" id="ARBA00022574"/>
    </source>
</evidence>
<dbReference type="PRINTS" id="PR00320">
    <property type="entry name" value="GPROTEINBRPT"/>
</dbReference>
<accession>A0A562WGW2</accession>
<dbReference type="PROSITE" id="PS50294">
    <property type="entry name" value="WD_REPEATS_REGION"/>
    <property type="match status" value="12"/>
</dbReference>
<comment type="caution">
    <text evidence="4">The sequence shown here is derived from an EMBL/GenBank/DDBJ whole genome shotgun (WGS) entry which is preliminary data.</text>
</comment>
<evidence type="ECO:0000313" key="5">
    <source>
        <dbReference type="Proteomes" id="UP000319728"/>
    </source>
</evidence>
<gene>
    <name evidence="4" type="ORF">JD81_02310</name>
</gene>
<dbReference type="Pfam" id="PF00805">
    <property type="entry name" value="Pentapeptide"/>
    <property type="match status" value="2"/>
</dbReference>
<organism evidence="4 5">
    <name type="scientific">Micromonospora sagamiensis</name>
    <dbReference type="NCBI Taxonomy" id="47875"/>
    <lineage>
        <taxon>Bacteria</taxon>
        <taxon>Bacillati</taxon>
        <taxon>Actinomycetota</taxon>
        <taxon>Actinomycetes</taxon>
        <taxon>Micromonosporales</taxon>
        <taxon>Micromonosporaceae</taxon>
        <taxon>Micromonospora</taxon>
    </lineage>
</organism>
<dbReference type="InterPro" id="IPR015943">
    <property type="entry name" value="WD40/YVTN_repeat-like_dom_sf"/>
</dbReference>
<keyword evidence="2" id="KW-0677">Repeat</keyword>
<dbReference type="CDD" id="cd00200">
    <property type="entry name" value="WD40"/>
    <property type="match status" value="2"/>
</dbReference>
<dbReference type="InterPro" id="IPR007111">
    <property type="entry name" value="NACHT_NTPase"/>
</dbReference>
<name>A0A562WGW2_9ACTN</name>
<dbReference type="InterPro" id="IPR027417">
    <property type="entry name" value="P-loop_NTPase"/>
</dbReference>
<sequence length="1658" mass="177580">MILHCPDFLAATRSPQAGTRSPRDMVDSLLDQLNSSEAPRPPDLVMVTGNLAERATPAEYEMAHQTLGALRDALGIDHRRIVLVPGSSDVNRLKCHAYFLQCAADEEQPTPPYWEKWQPFATMVRRFHGMELPRDQPWTLTEHPDLGVVVAGFNSTMAQTHLPGDEYGHLGAEQIDWFSDHLSAPARRDWLRVGVLHHRPDGAAGTSGRLADADRFVDALGPHLDLVVHGQPDEPALALLRPVGVPVVGGGSGGWQLVEVHPGHLRVHTLPGGPCPAGTTGPVPLPYPPPRRAVPLPRHPDPPAALRRLADQVAEVCRLRHPAADVTLVRQPDSTRVAYLRVSPDSTHGDRGPAEQHPIGVCAAVPTHDDVGWFVEVLARFRTGSAGRTASLVHVGAATDPRLREWARGRGVALVTFADFQLGPDLDRFTERQAAVLDSDPVYPSAAYVPQRYTEFLPGARAPSEAPPSTDLLAWLRDWVDAPRGRLVVVLGTFGHGKTFLLRELARRMRDDGSRTVPVLIDLRGFEKAYSLDELVAVQLSRHGQRQIDLDAFRYLRREGRVALLFDGFDELATRVSYDRATNHLDTIVQAAEDRAKVIVTSRDQHFLTDADVLSALGAQLGADRRVVRLADFDDHQILTFLTHQLRDPVRARHRLELLRDVKDLLGLSRNPRMLGFITELGDESLHVATDAGNPITAADLYRRVLERWLAHETRRLGRLGPLAPSEADLWEAVTHLALRLWDSPDDSLSLDDLGAAAATLSQLTATAVGETAALEPQESAHLLGSSTLLVRYGERRFTFVHHSVREWLIANHLAGQLTAGGGAAPGLIGRSMSPLMIDFLVGLAGRDAMRDWAEQTLAGRSTARGVGRNAVEVLRHLRVATSSPLHMPGFDLRGEDFSARFLAGADLAGADLTGARLVGTNLTGANLTEANLTGARLDRATLRDADLTEADLTGARLLGTDLTGAVLTNVRLRRTALVAATGADGEALRGVDTLGAALPDDTAAEPQIASCAVVHAVAVASGVRLLAGGGQDGAIRVWDAGNGMPLRMLTGHTGTVRAVAYPPDGRHLASAGDDETIRIWDTTTGRTLHTLTGHTGRIRTVAYSPHGRHLASAGDDETIRIWDTTTGRTLHTLTGHTGRIRTVAYSPHGRHLASAGDDETIRIWDTTTGHTVHTLTGHTGTIHAVGYAPSGDRLASASDDRRIHVWDVTTRAIVHTMTGHTGWIRALAFSPEGRRLVSAGDDGTIRVWDGGTGQALHTLTGHGGTVHAVAYYPDGRHLASAGDDETVRVWDTAEGRLSRTVRGGGGDSRALCFSPREGDPWMAVGSGDGAVRIWSPVVGDQPRVLSEPGGPDAAVTALAVSDDGRYLACAGHDGGIRVWDPSTAELERTLTGHIGAVRAIAFEPGGCHLASAGIDGTIRMWDVAGHGAVRALAGRYGGVTAIAFSPDGHYLASAGTDGTVRVWHLGTGRRQVLPGHANTVRALGFSPDGRHLASADEDGTIRIRGLDAGARPRALAGHEGAVTAIAFSPDGYHLASAGADGAIRIWATASGQLAHTITGHAGWICSLAYTPDGRHLASAGGDRAVRFWDTTRAGPHAVLVPLAAGGSAVLLDDQRYVLTGQPHGEYWYAIGMCRFEPGELDPYVPALRPVPSGGRVW</sequence>
<dbReference type="InterPro" id="IPR001646">
    <property type="entry name" value="5peptide_repeat"/>
</dbReference>
<evidence type="ECO:0000256" key="2">
    <source>
        <dbReference type="ARBA" id="ARBA00022737"/>
    </source>
</evidence>
<dbReference type="SUPFAM" id="SSF56300">
    <property type="entry name" value="Metallo-dependent phosphatases"/>
    <property type="match status" value="1"/>
</dbReference>
<evidence type="ECO:0000259" key="3">
    <source>
        <dbReference type="PROSITE" id="PS50837"/>
    </source>
</evidence>
<dbReference type="SUPFAM" id="SSF50998">
    <property type="entry name" value="Quinoprotein alcohol dehydrogenase-like"/>
    <property type="match status" value="2"/>
</dbReference>
<keyword evidence="5" id="KW-1185">Reference proteome</keyword>
<dbReference type="InterPro" id="IPR036322">
    <property type="entry name" value="WD40_repeat_dom_sf"/>
</dbReference>
<dbReference type="Pfam" id="PF00400">
    <property type="entry name" value="WD40"/>
    <property type="match status" value="12"/>
</dbReference>
<dbReference type="SUPFAM" id="SSF141571">
    <property type="entry name" value="Pentapeptide repeat-like"/>
    <property type="match status" value="1"/>
</dbReference>
<dbReference type="Gene3D" id="3.40.50.300">
    <property type="entry name" value="P-loop containing nucleotide triphosphate hydrolases"/>
    <property type="match status" value="1"/>
</dbReference>
<dbReference type="InterPro" id="IPR054571">
    <property type="entry name" value="NA-iREase3_dom"/>
</dbReference>
<dbReference type="EMBL" id="VLLP01000001">
    <property type="protein sequence ID" value="TWJ28804.1"/>
    <property type="molecule type" value="Genomic_DNA"/>
</dbReference>
<dbReference type="Gene3D" id="2.130.10.10">
    <property type="entry name" value="YVTN repeat-like/Quinoprotein amine dehydrogenase"/>
    <property type="match status" value="4"/>
</dbReference>
<dbReference type="SUPFAM" id="SSF50978">
    <property type="entry name" value="WD40 repeat-like"/>
    <property type="match status" value="1"/>
</dbReference>